<dbReference type="AlphaFoldDB" id="A0A1I3IMJ1"/>
<dbReference type="EMBL" id="FOQD01000009">
    <property type="protein sequence ID" value="SFI49194.1"/>
    <property type="molecule type" value="Genomic_DNA"/>
</dbReference>
<organism evidence="8 9">
    <name type="scientific">Planctomicrobium piriforme</name>
    <dbReference type="NCBI Taxonomy" id="1576369"/>
    <lineage>
        <taxon>Bacteria</taxon>
        <taxon>Pseudomonadati</taxon>
        <taxon>Planctomycetota</taxon>
        <taxon>Planctomycetia</taxon>
        <taxon>Planctomycetales</taxon>
        <taxon>Planctomycetaceae</taxon>
        <taxon>Planctomicrobium</taxon>
    </lineage>
</organism>
<keyword evidence="4" id="KW-0119">Carbohydrate metabolism</keyword>
<dbReference type="GO" id="GO:0016829">
    <property type="term" value="F:lyase activity"/>
    <property type="evidence" value="ECO:0007669"/>
    <property type="project" value="UniProtKB-KW"/>
</dbReference>
<feature type="binding site" evidence="7">
    <location>
        <position position="50"/>
    </location>
    <ligand>
        <name>pyruvate</name>
        <dbReference type="ChEBI" id="CHEBI:15361"/>
    </ligand>
</feature>
<sequence length="307" mass="32771">MSAASRFQGLIAATHAPFHDDGSVNLEVIPKQADGLIQAGVAAAFVCGSTGEAHSLTVPERQAITRRWVEVARGTPLQVIAHVGHNCQQDAAALASAAQRDGVCAISALAPSYFKPVDVAELIRFLKPVAAGAGELPFYFYDIPGMTGVSLSMTQFLEQAPAEIPNLTGIKYTNPDLVQFQECLAFGGGQFDILFGTDECLLAGLTFGARGAVGSSYNFAAPIYRRLIAAFEKKDFATARAEQLVSVRLIRLLAKFGYFAAAKSVMTLLGVPVGTVRSPLRRLSADDHKSLERQLKDSDLWGAIQPS</sequence>
<accession>A0A1I3IMJ1</accession>
<dbReference type="InterPro" id="IPR013785">
    <property type="entry name" value="Aldolase_TIM"/>
</dbReference>
<feature type="active site" description="Schiff-base intermediate with substrate" evidence="6">
    <location>
        <position position="171"/>
    </location>
</feature>
<evidence type="ECO:0000313" key="9">
    <source>
        <dbReference type="Proteomes" id="UP000199518"/>
    </source>
</evidence>
<feature type="active site" description="Proton donor/acceptor" evidence="6">
    <location>
        <position position="141"/>
    </location>
</feature>
<evidence type="ECO:0000256" key="2">
    <source>
        <dbReference type="ARBA" id="ARBA00022490"/>
    </source>
</evidence>
<evidence type="ECO:0000256" key="1">
    <source>
        <dbReference type="ARBA" id="ARBA00004496"/>
    </source>
</evidence>
<comment type="subcellular location">
    <subcellularLocation>
        <location evidence="1">Cytoplasm</location>
    </subcellularLocation>
</comment>
<keyword evidence="2" id="KW-0963">Cytoplasm</keyword>
<name>A0A1I3IMJ1_9PLAN</name>
<gene>
    <name evidence="8" type="ORF">SAMN05421753_109187</name>
</gene>
<dbReference type="InterPro" id="IPR002220">
    <property type="entry name" value="DapA-like"/>
</dbReference>
<evidence type="ECO:0000256" key="5">
    <source>
        <dbReference type="PIRNR" id="PIRNR001365"/>
    </source>
</evidence>
<protein>
    <submittedName>
        <fullName evidence="8">N-acetylneuraminate lyase</fullName>
    </submittedName>
</protein>
<dbReference type="STRING" id="1576369.SAMN05421753_109187"/>
<keyword evidence="9" id="KW-1185">Reference proteome</keyword>
<evidence type="ECO:0000256" key="7">
    <source>
        <dbReference type="PIRSR" id="PIRSR001365-2"/>
    </source>
</evidence>
<keyword evidence="3 5" id="KW-0456">Lyase</keyword>
<dbReference type="PANTHER" id="PTHR12128">
    <property type="entry name" value="DIHYDRODIPICOLINATE SYNTHASE"/>
    <property type="match status" value="1"/>
</dbReference>
<feature type="binding site" evidence="7">
    <location>
        <position position="213"/>
    </location>
    <ligand>
        <name>pyruvate</name>
        <dbReference type="ChEBI" id="CHEBI:15361"/>
    </ligand>
</feature>
<dbReference type="PRINTS" id="PR00146">
    <property type="entry name" value="DHPICSNTHASE"/>
</dbReference>
<evidence type="ECO:0000256" key="3">
    <source>
        <dbReference type="ARBA" id="ARBA00023239"/>
    </source>
</evidence>
<dbReference type="Pfam" id="PF00701">
    <property type="entry name" value="DHDPS"/>
    <property type="match status" value="1"/>
</dbReference>
<dbReference type="Gene3D" id="3.20.20.70">
    <property type="entry name" value="Aldolase class I"/>
    <property type="match status" value="1"/>
</dbReference>
<dbReference type="SUPFAM" id="SSF51569">
    <property type="entry name" value="Aldolase"/>
    <property type="match status" value="1"/>
</dbReference>
<dbReference type="PIRSF" id="PIRSF001365">
    <property type="entry name" value="DHDPS"/>
    <property type="match status" value="1"/>
</dbReference>
<dbReference type="RefSeq" id="WP_175517442.1">
    <property type="nucleotide sequence ID" value="NZ_FOQD01000009.1"/>
</dbReference>
<dbReference type="Proteomes" id="UP000199518">
    <property type="component" value="Unassembled WGS sequence"/>
</dbReference>
<dbReference type="SMART" id="SM01130">
    <property type="entry name" value="DHDPS"/>
    <property type="match status" value="1"/>
</dbReference>
<reference evidence="9" key="1">
    <citation type="submission" date="2016-10" db="EMBL/GenBank/DDBJ databases">
        <authorList>
            <person name="Varghese N."/>
            <person name="Submissions S."/>
        </authorList>
    </citation>
    <scope>NUCLEOTIDE SEQUENCE [LARGE SCALE GENOMIC DNA]</scope>
    <source>
        <strain evidence="9">DSM 26348</strain>
    </source>
</reference>
<evidence type="ECO:0000313" key="8">
    <source>
        <dbReference type="EMBL" id="SFI49194.1"/>
    </source>
</evidence>
<evidence type="ECO:0000256" key="6">
    <source>
        <dbReference type="PIRSR" id="PIRSR001365-1"/>
    </source>
</evidence>
<comment type="similarity">
    <text evidence="5">Belongs to the DapA family.</text>
</comment>
<proteinExistence type="inferred from homology"/>
<evidence type="ECO:0000256" key="4">
    <source>
        <dbReference type="ARBA" id="ARBA00023277"/>
    </source>
</evidence>
<dbReference type="PANTHER" id="PTHR12128:SF21">
    <property type="entry name" value="N-ACETYLNEURAMINATE LYASE"/>
    <property type="match status" value="1"/>
</dbReference>
<dbReference type="GO" id="GO:0005737">
    <property type="term" value="C:cytoplasm"/>
    <property type="evidence" value="ECO:0007669"/>
    <property type="project" value="UniProtKB-SubCell"/>
</dbReference>